<dbReference type="InterPro" id="IPR015943">
    <property type="entry name" value="WD40/YVTN_repeat-like_dom_sf"/>
</dbReference>
<protein>
    <recommendedName>
        <fullName evidence="10">Vegetative incompatibility protein HET-E-1</fullName>
    </recommendedName>
</protein>
<evidence type="ECO:0000313" key="8">
    <source>
        <dbReference type="EMBL" id="KAL1854384.1"/>
    </source>
</evidence>
<evidence type="ECO:0008006" key="10">
    <source>
        <dbReference type="Google" id="ProtNLM"/>
    </source>
</evidence>
<dbReference type="InterPro" id="IPR027417">
    <property type="entry name" value="P-loop_NTPase"/>
</dbReference>
<evidence type="ECO:0000259" key="6">
    <source>
        <dbReference type="Pfam" id="PF23414"/>
    </source>
</evidence>
<dbReference type="Pfam" id="PF23414">
    <property type="entry name" value="Beta-prop_EML_2"/>
    <property type="match status" value="1"/>
</dbReference>
<feature type="repeat" description="WD" evidence="3">
    <location>
        <begin position="879"/>
        <end position="920"/>
    </location>
</feature>
<reference evidence="8 9" key="1">
    <citation type="journal article" date="2024" name="IMA Fungus">
        <title>IMA Genome - F19 : A genome assembly and annotation guide to empower mycologists, including annotated draft genome sequences of Ceratocystis pirilliformis, Diaporthe australafricana, Fusarium ophioides, Paecilomyces lecythidis, and Sporothrix stenoceras.</title>
        <authorList>
            <person name="Aylward J."/>
            <person name="Wilson A.M."/>
            <person name="Visagie C.M."/>
            <person name="Spraker J."/>
            <person name="Barnes I."/>
            <person name="Buitendag C."/>
            <person name="Ceriani C."/>
            <person name="Del Mar Angel L."/>
            <person name="du Plessis D."/>
            <person name="Fuchs T."/>
            <person name="Gasser K."/>
            <person name="Kramer D."/>
            <person name="Li W."/>
            <person name="Munsamy K."/>
            <person name="Piso A."/>
            <person name="Price J.L."/>
            <person name="Sonnekus B."/>
            <person name="Thomas C."/>
            <person name="van der Nest A."/>
            <person name="van Dijk A."/>
            <person name="van Heerden A."/>
            <person name="van Vuuren N."/>
            <person name="Yilmaz N."/>
            <person name="Duong T.A."/>
            <person name="van der Merwe N.A."/>
            <person name="Wingfield M.J."/>
            <person name="Wingfield B.D."/>
        </authorList>
    </citation>
    <scope>NUCLEOTIDE SEQUENCE [LARGE SCALE GENOMIC DNA]</scope>
    <source>
        <strain evidence="8 9">CMW 18300</strain>
    </source>
</reference>
<feature type="compositionally biased region" description="Low complexity" evidence="4">
    <location>
        <begin position="47"/>
        <end position="58"/>
    </location>
</feature>
<feature type="repeat" description="WD" evidence="3">
    <location>
        <begin position="1047"/>
        <end position="1088"/>
    </location>
</feature>
<dbReference type="CDD" id="cd00200">
    <property type="entry name" value="WD40"/>
    <property type="match status" value="2"/>
</dbReference>
<feature type="repeat" description="WD" evidence="3">
    <location>
        <begin position="1131"/>
        <end position="1172"/>
    </location>
</feature>
<dbReference type="PROSITE" id="PS50294">
    <property type="entry name" value="WD_REPEATS_REGION"/>
    <property type="match status" value="12"/>
</dbReference>
<dbReference type="Proteomes" id="UP001583177">
    <property type="component" value="Unassembled WGS sequence"/>
</dbReference>
<proteinExistence type="predicted"/>
<dbReference type="SUPFAM" id="SSF50978">
    <property type="entry name" value="WD40 repeat-like"/>
    <property type="match status" value="2"/>
</dbReference>
<evidence type="ECO:0000256" key="4">
    <source>
        <dbReference type="SAM" id="MobiDB-lite"/>
    </source>
</evidence>
<keyword evidence="2" id="KW-0677">Repeat</keyword>
<feature type="region of interest" description="Disordered" evidence="4">
    <location>
        <begin position="45"/>
        <end position="72"/>
    </location>
</feature>
<evidence type="ECO:0000259" key="5">
    <source>
        <dbReference type="Pfam" id="PF17100"/>
    </source>
</evidence>
<dbReference type="InterPro" id="IPR031359">
    <property type="entry name" value="NACHT_N"/>
</dbReference>
<dbReference type="Pfam" id="PF00400">
    <property type="entry name" value="WD40"/>
    <property type="match status" value="8"/>
</dbReference>
<dbReference type="PANTHER" id="PTHR45333:SF1">
    <property type="entry name" value="CHROMOSOME UNDETERMINED SCAFFOLD_625, WHOLE GENOME SHOTGUN SEQUENCE"/>
    <property type="match status" value="1"/>
</dbReference>
<feature type="repeat" description="WD" evidence="3">
    <location>
        <begin position="963"/>
        <end position="1004"/>
    </location>
</feature>
<dbReference type="Gene3D" id="3.40.50.300">
    <property type="entry name" value="P-loop containing nucleotide triphosphate hydrolases"/>
    <property type="match status" value="1"/>
</dbReference>
<dbReference type="EMBL" id="JAWRVE010000140">
    <property type="protein sequence ID" value="KAL1854384.1"/>
    <property type="molecule type" value="Genomic_DNA"/>
</dbReference>
<feature type="repeat" description="WD" evidence="3">
    <location>
        <begin position="1299"/>
        <end position="1340"/>
    </location>
</feature>
<dbReference type="InterPro" id="IPR020472">
    <property type="entry name" value="WD40_PAC1"/>
</dbReference>
<feature type="repeat" description="WD" evidence="3">
    <location>
        <begin position="1005"/>
        <end position="1046"/>
    </location>
</feature>
<dbReference type="InterPro" id="IPR036322">
    <property type="entry name" value="WD40_repeat_dom_sf"/>
</dbReference>
<feature type="repeat" description="WD" evidence="3">
    <location>
        <begin position="1173"/>
        <end position="1214"/>
    </location>
</feature>
<dbReference type="InterPro" id="IPR019775">
    <property type="entry name" value="WD40_repeat_CS"/>
</dbReference>
<dbReference type="InterPro" id="IPR055442">
    <property type="entry name" value="Beta-prop_EML-like_2nd"/>
</dbReference>
<feature type="domain" description="Nephrocystin 3-like N-terminal" evidence="7">
    <location>
        <begin position="350"/>
        <end position="514"/>
    </location>
</feature>
<accession>A0ABR3W6H0</accession>
<keyword evidence="9" id="KW-1185">Reference proteome</keyword>
<dbReference type="PROSITE" id="PS50082">
    <property type="entry name" value="WD_REPEATS_2"/>
    <property type="match status" value="12"/>
</dbReference>
<dbReference type="InterPro" id="IPR056884">
    <property type="entry name" value="NPHP3-like_N"/>
</dbReference>
<dbReference type="Gene3D" id="2.130.10.10">
    <property type="entry name" value="YVTN repeat-like/Quinoprotein amine dehydrogenase"/>
    <property type="match status" value="5"/>
</dbReference>
<feature type="domain" description="EML-like second beta-propeller" evidence="6">
    <location>
        <begin position="1182"/>
        <end position="1340"/>
    </location>
</feature>
<evidence type="ECO:0000256" key="3">
    <source>
        <dbReference type="PROSITE-ProRule" id="PRU00221"/>
    </source>
</evidence>
<comment type="caution">
    <text evidence="8">The sequence shown here is derived from an EMBL/GenBank/DDBJ whole genome shotgun (WGS) entry which is preliminary data.</text>
</comment>
<name>A0ABR3W6H0_9PEZI</name>
<keyword evidence="1 3" id="KW-0853">WD repeat</keyword>
<feature type="repeat" description="WD" evidence="3">
    <location>
        <begin position="1257"/>
        <end position="1298"/>
    </location>
</feature>
<dbReference type="Pfam" id="PF24883">
    <property type="entry name" value="NPHP3_N"/>
    <property type="match status" value="1"/>
</dbReference>
<feature type="repeat" description="WD" evidence="3">
    <location>
        <begin position="1089"/>
        <end position="1130"/>
    </location>
</feature>
<feature type="domain" description="NWD NACHT-NTPase N-terminal" evidence="5">
    <location>
        <begin position="16"/>
        <end position="250"/>
    </location>
</feature>
<dbReference type="PRINTS" id="PR00320">
    <property type="entry name" value="GPROTEINBRPT"/>
</dbReference>
<dbReference type="SUPFAM" id="SSF52540">
    <property type="entry name" value="P-loop containing nucleoside triphosphate hydrolases"/>
    <property type="match status" value="1"/>
</dbReference>
<gene>
    <name evidence="8" type="ORF">Daus18300_011483</name>
</gene>
<dbReference type="PROSITE" id="PS00678">
    <property type="entry name" value="WD_REPEATS_1"/>
    <property type="match status" value="10"/>
</dbReference>
<evidence type="ECO:0000256" key="1">
    <source>
        <dbReference type="ARBA" id="ARBA00022574"/>
    </source>
</evidence>
<dbReference type="Pfam" id="PF17100">
    <property type="entry name" value="NACHT_N"/>
    <property type="match status" value="1"/>
</dbReference>
<dbReference type="PANTHER" id="PTHR45333">
    <property type="entry name" value="MEMBRANE PROTEIN-RELATED"/>
    <property type="match status" value="1"/>
</dbReference>
<feature type="repeat" description="WD" evidence="3">
    <location>
        <begin position="1215"/>
        <end position="1256"/>
    </location>
</feature>
<feature type="repeat" description="WD" evidence="3">
    <location>
        <begin position="921"/>
        <end position="962"/>
    </location>
</feature>
<dbReference type="InterPro" id="IPR001680">
    <property type="entry name" value="WD40_rpt"/>
</dbReference>
<dbReference type="SMART" id="SM00320">
    <property type="entry name" value="WD40"/>
    <property type="match status" value="12"/>
</dbReference>
<evidence type="ECO:0000256" key="2">
    <source>
        <dbReference type="ARBA" id="ARBA00022737"/>
    </source>
</evidence>
<evidence type="ECO:0000313" key="9">
    <source>
        <dbReference type="Proteomes" id="UP001583177"/>
    </source>
</evidence>
<organism evidence="8 9">
    <name type="scientific">Diaporthe australafricana</name>
    <dbReference type="NCBI Taxonomy" id="127596"/>
    <lineage>
        <taxon>Eukaryota</taxon>
        <taxon>Fungi</taxon>
        <taxon>Dikarya</taxon>
        <taxon>Ascomycota</taxon>
        <taxon>Pezizomycotina</taxon>
        <taxon>Sordariomycetes</taxon>
        <taxon>Sordariomycetidae</taxon>
        <taxon>Diaporthales</taxon>
        <taxon>Diaporthaceae</taxon>
        <taxon>Diaporthe</taxon>
    </lineage>
</organism>
<feature type="repeat" description="WD" evidence="3">
    <location>
        <begin position="837"/>
        <end position="878"/>
    </location>
</feature>
<evidence type="ECO:0000259" key="7">
    <source>
        <dbReference type="Pfam" id="PF24883"/>
    </source>
</evidence>
<sequence>MPVMGDVPRHLCHLKSLWNRAYKSLCEKDRQLVVRYEKLLSKELPKDSTSTTASHDTTGQGDTLGLAKNRISTDPNTRQAQLKKITDNGIRRAEEKQIKYTIFGHNFVLKDQVSQAAQFIKTVKRLVDEAVKVSPEASLAWAGVCVLLPVFTNQSAAEEANSDGLTYVTSRIRFYVELERLLWPENLETRGSMEEFESHLIDLYQHILEFQIKTAHRFYQSWLAKAGRDAIGHDDWAGMVSKIKELEQILWDELNMVNTAASHKTLQTMSRVAEQQYDDIQSLLSIAREHLQVAKDDRHISSKQLTEHERTNRILEDRPLDLPIVYEARYDSADVQGSPKCQDGTRIRIQQTIIQWADNPSTEPLFWLAGPAGTGKSTIARTVADSFHSKKRLAAGYFFKRGEQGRNDTARLFPTLAMQLAEADPSFKGCLRKSLDNLGQEAVEKKALDFQFEKLLWLPITGLPSTDIRQLPMVIVIDALDECERPEQLTQAVALLSKLCTVVTVRLRVLLTSRSDPKIIAAFKPFLESRSVHSMELHREFPGDSKADIQTFLRAKFKDIRTTRKVLQDPWPTAEELDRLVHLATSPEPLFIYAATLCRFVYDEKRPRNPKAQLKLWLKECEDNKSQLHQIYDPILSQVFLGNDEAESCQQLQFLGALVLLATPLSAASLACLLGIDMDDVNWWLPELHAVFDIPAESYGPIRMLHKSFSDFLLSPIDSAASNYQVDATETHAMLATKCIQRMQRGLKQDICEIRQPGASRDNIDQKDIDSNIPADLEYACLFWVYHLQRSGRAMHNDVITFLYEHFLHWLEALSLLRKLSDGALALQELLKLIKTLEGHNSWVDSVAFSPDGQTLASASDDKTIRLWDVATGTHKQTLEGHDSSVHSVAFSPDGQTLASASDDKTIRLWNIATGAQKQTLKGHNGRVDSVAFSPDGQTLASASWDKTVQLWDVATGAHKQTLKGYNGRVRSVAFSPNGQTLASVSDDETFRLWNIATGAQKQTLEGYDSSNYSVAFSPDGQTLASPSGYKTVRLWDVATGAQKQILKGHDSSVHSVAFSPDGQTLASASDDETIRLWDVATGAQKQILKSHDSSVHSVAFSPDGQTLASASHDQTIRLWDVAMGAQEQTLKGHNSWVASVALSPDGQTLASASNDKTVRLWDVATGAQKQILKGHDSLVHSVAFSPDGQTLASVSDDKTVRLWDVATGTQKQTLEGHDSWTYSVAFSPDGQTLASVSDDKTVRLWDVATGTHKQTLEGHDSSVHSVAFLPDGQTLASASHDQTIRLWDVATGAQKQILKGHDSSVHSVAFSPDGQTLASASWDKTVRLWDVATGAQKQTLEGFTRSLRFNPLSSTQLVTDFGTIDLLPGFPASQALTSEELTARLVIDGIGLSYDNTWIALWWYGERSVSEDVIGDGRSAASVAGAPIPGRRISPALRKKFEDTKEGKRLLGEKVYTFKGTNSNGQYIYKTKYHTFIGSQEHINQILEQQQIVLDHRYAAQADAQRNIDHDVAAVADGDVSDSDGNPMRP</sequence>